<dbReference type="GO" id="GO:0042781">
    <property type="term" value="F:3'-tRNA processing endoribonuclease activity"/>
    <property type="evidence" value="ECO:0007669"/>
    <property type="project" value="TreeGrafter"/>
</dbReference>
<sequence length="313" mass="36142">MNLLLQVLSNPILPFVESKVKSQLMKKNFYDKLVKEKLKGSDDMKTEKLIVLGTGNAMVTEYYNTCFAIKNGKEYFMVDAGGGNGILRQLKKASVNPAHIHHLFITHGHTDHVLGVVWLIRQIASMMLDQKYKGTFKIYCHDALIKTVVTICDLTLQKKLTALFGSRILLVPVQDGQTEKILDYYVTFFDIHSTKLKQFGFTTMLRNGQKLTCLGDEPFNPLCKKYVLDTDWLLSEAFCLYSERDIFDPYEKHHSTVREACELAEEMKIANLVLWHTEEKNLQNRKKRYKAEGKQYFKGKIYVPEDLDIIKLK</sequence>
<proteinExistence type="predicted"/>
<keyword evidence="1" id="KW-0378">Hydrolase</keyword>
<dbReference type="PANTHER" id="PTHR46018">
    <property type="entry name" value="ZINC PHOSPHODIESTERASE ELAC PROTEIN 1"/>
    <property type="match status" value="1"/>
</dbReference>
<reference evidence="2" key="1">
    <citation type="submission" date="2019-11" db="EMBL/GenBank/DDBJ databases">
        <authorList>
            <person name="Feng L."/>
        </authorList>
    </citation>
    <scope>NUCLEOTIDE SEQUENCE</scope>
    <source>
        <strain evidence="2">ElimosumLFYP34</strain>
    </source>
</reference>
<dbReference type="Pfam" id="PF23023">
    <property type="entry name" value="Anti-Pycsar_Apyc1"/>
    <property type="match status" value="1"/>
</dbReference>
<gene>
    <name evidence="2" type="ORF">ELLFYP34_01350</name>
</gene>
<dbReference type="AlphaFoldDB" id="A0A6N3HJS7"/>
<name>A0A6N3HJS7_EUBLI</name>
<keyword evidence="1" id="KW-0255">Endonuclease</keyword>
<evidence type="ECO:0000256" key="1">
    <source>
        <dbReference type="ARBA" id="ARBA00022759"/>
    </source>
</evidence>
<dbReference type="PANTHER" id="PTHR46018:SF2">
    <property type="entry name" value="ZINC PHOSPHODIESTERASE ELAC PROTEIN 1"/>
    <property type="match status" value="1"/>
</dbReference>
<evidence type="ECO:0000313" key="2">
    <source>
        <dbReference type="EMBL" id="VYU76768.1"/>
    </source>
</evidence>
<protein>
    <submittedName>
        <fullName evidence="2">Ribonuclease Z</fullName>
    </submittedName>
</protein>
<dbReference type="EMBL" id="CACRTR010000023">
    <property type="protein sequence ID" value="VYU76768.1"/>
    <property type="molecule type" value="Genomic_DNA"/>
</dbReference>
<dbReference type="InterPro" id="IPR036866">
    <property type="entry name" value="RibonucZ/Hydroxyglut_hydro"/>
</dbReference>
<organism evidence="2">
    <name type="scientific">Eubacterium limosum</name>
    <dbReference type="NCBI Taxonomy" id="1736"/>
    <lineage>
        <taxon>Bacteria</taxon>
        <taxon>Bacillati</taxon>
        <taxon>Bacillota</taxon>
        <taxon>Clostridia</taxon>
        <taxon>Eubacteriales</taxon>
        <taxon>Eubacteriaceae</taxon>
        <taxon>Eubacterium</taxon>
    </lineage>
</organism>
<keyword evidence="1" id="KW-0540">Nuclease</keyword>
<dbReference type="Gene3D" id="3.60.15.10">
    <property type="entry name" value="Ribonuclease Z/Hydroxyacylglutathione hydrolase-like"/>
    <property type="match status" value="1"/>
</dbReference>
<dbReference type="SUPFAM" id="SSF56281">
    <property type="entry name" value="Metallo-hydrolase/oxidoreductase"/>
    <property type="match status" value="1"/>
</dbReference>
<accession>A0A6N3HJS7</accession>